<dbReference type="GO" id="GO:0003700">
    <property type="term" value="F:DNA-binding transcription factor activity"/>
    <property type="evidence" value="ECO:0007669"/>
    <property type="project" value="InterPro"/>
</dbReference>
<keyword evidence="1" id="KW-0238">DNA-binding</keyword>
<accession>A0A5B7T628</accession>
<dbReference type="InterPro" id="IPR000551">
    <property type="entry name" value="MerR-type_HTH_dom"/>
</dbReference>
<evidence type="ECO:0000313" key="4">
    <source>
        <dbReference type="EMBL" id="QCX25855.1"/>
    </source>
</evidence>
<dbReference type="Pfam" id="PF13411">
    <property type="entry name" value="MerR_1"/>
    <property type="match status" value="1"/>
</dbReference>
<evidence type="ECO:0000313" key="5">
    <source>
        <dbReference type="Proteomes" id="UP000310673"/>
    </source>
</evidence>
<dbReference type="PANTHER" id="PTHR30204">
    <property type="entry name" value="REDOX-CYCLING DRUG-SENSING TRANSCRIPTIONAL ACTIVATOR SOXR"/>
    <property type="match status" value="1"/>
</dbReference>
<evidence type="ECO:0000256" key="1">
    <source>
        <dbReference type="ARBA" id="ARBA00023125"/>
    </source>
</evidence>
<proteinExistence type="predicted"/>
<name>A0A5B7T628_9LACO</name>
<keyword evidence="2" id="KW-0812">Transmembrane</keyword>
<dbReference type="KEGG" id="lft:FG051_12460"/>
<dbReference type="SMART" id="SM00422">
    <property type="entry name" value="HTH_MERR"/>
    <property type="match status" value="1"/>
</dbReference>
<dbReference type="EMBL" id="CP040736">
    <property type="protein sequence ID" value="QCX25855.1"/>
    <property type="molecule type" value="Genomic_DNA"/>
</dbReference>
<dbReference type="AlphaFoldDB" id="A0A5B7T628"/>
<dbReference type="RefSeq" id="WP_057815786.1">
    <property type="nucleotide sequence ID" value="NZ_CP040736.1"/>
</dbReference>
<feature type="transmembrane region" description="Helical" evidence="2">
    <location>
        <begin position="168"/>
        <end position="188"/>
    </location>
</feature>
<protein>
    <submittedName>
        <fullName evidence="4">MerR family transcriptional regulator</fullName>
    </submittedName>
</protein>
<keyword evidence="2" id="KW-0472">Membrane</keyword>
<evidence type="ECO:0000256" key="2">
    <source>
        <dbReference type="SAM" id="Phobius"/>
    </source>
</evidence>
<dbReference type="Proteomes" id="UP000310673">
    <property type="component" value="Chromosome"/>
</dbReference>
<sequence>MSEYTTGELAKIAGVSVRTLQYYDKKELLIPSKIQTGGKRIYTAEDLNKLKLILLLKNLGLTLKSIAEIIDSPNSTKVLNLLLDQQEKALKDNLKTTKEQLKLVENIKRDLPMMSQTSLQSIDDIDKIMENKKALRKVHFKMLFIGIIIDIIEIAALLWGIFKGQWMPFVFAIVLVILLAGYVSYFYYDNTNYICPNCNFEFKPKFWEVILKPHNSRARKLRCPNCHQENYCVEIYDEKQTIKTNK</sequence>
<feature type="domain" description="HTH merR-type" evidence="3">
    <location>
        <begin position="3"/>
        <end position="72"/>
    </location>
</feature>
<feature type="transmembrane region" description="Helical" evidence="2">
    <location>
        <begin position="142"/>
        <end position="162"/>
    </location>
</feature>
<dbReference type="GO" id="GO:0003677">
    <property type="term" value="F:DNA binding"/>
    <property type="evidence" value="ECO:0007669"/>
    <property type="project" value="UniProtKB-KW"/>
</dbReference>
<dbReference type="InterPro" id="IPR009061">
    <property type="entry name" value="DNA-bd_dom_put_sf"/>
</dbReference>
<evidence type="ECO:0000259" key="3">
    <source>
        <dbReference type="PROSITE" id="PS50937"/>
    </source>
</evidence>
<dbReference type="PRINTS" id="PR00040">
    <property type="entry name" value="HTHMERR"/>
</dbReference>
<keyword evidence="2" id="KW-1133">Transmembrane helix</keyword>
<dbReference type="PANTHER" id="PTHR30204:SF96">
    <property type="entry name" value="CHROMOSOME-ANCHORING PROTEIN RACA"/>
    <property type="match status" value="1"/>
</dbReference>
<reference evidence="4 5" key="1">
    <citation type="submission" date="2019-05" db="EMBL/GenBank/DDBJ databases">
        <title>Genome Sequence of Lactobacillus futsaii Y97, a Potential Probiotic Strain Isolated from the Futsai of Taiwan.</title>
        <authorList>
            <person name="Du X."/>
        </authorList>
    </citation>
    <scope>NUCLEOTIDE SEQUENCE [LARGE SCALE GENOMIC DNA]</scope>
    <source>
        <strain evidence="4 5">Y97</strain>
    </source>
</reference>
<dbReference type="PROSITE" id="PS50937">
    <property type="entry name" value="HTH_MERR_2"/>
    <property type="match status" value="1"/>
</dbReference>
<organism evidence="4 5">
    <name type="scientific">Companilactobacillus futsaii</name>
    <dbReference type="NCBI Taxonomy" id="938155"/>
    <lineage>
        <taxon>Bacteria</taxon>
        <taxon>Bacillati</taxon>
        <taxon>Bacillota</taxon>
        <taxon>Bacilli</taxon>
        <taxon>Lactobacillales</taxon>
        <taxon>Lactobacillaceae</taxon>
        <taxon>Companilactobacillus</taxon>
    </lineage>
</organism>
<dbReference type="InterPro" id="IPR047057">
    <property type="entry name" value="MerR_fam"/>
</dbReference>
<dbReference type="SUPFAM" id="SSF46955">
    <property type="entry name" value="Putative DNA-binding domain"/>
    <property type="match status" value="1"/>
</dbReference>
<dbReference type="Gene3D" id="1.10.1660.10">
    <property type="match status" value="1"/>
</dbReference>
<dbReference type="STRING" id="1423818.FC88_GL001685"/>
<gene>
    <name evidence="4" type="ORF">FG051_12460</name>
</gene>